<keyword evidence="4" id="KW-1185">Reference proteome</keyword>
<evidence type="ECO:0000256" key="1">
    <source>
        <dbReference type="SAM" id="MobiDB-lite"/>
    </source>
</evidence>
<protein>
    <submittedName>
        <fullName evidence="3">Uncharacterized protein</fullName>
    </submittedName>
</protein>
<feature type="compositionally biased region" description="Low complexity" evidence="1">
    <location>
        <begin position="687"/>
        <end position="711"/>
    </location>
</feature>
<feature type="region of interest" description="Disordered" evidence="1">
    <location>
        <begin position="686"/>
        <end position="715"/>
    </location>
</feature>
<feature type="compositionally biased region" description="Low complexity" evidence="1">
    <location>
        <begin position="272"/>
        <end position="298"/>
    </location>
</feature>
<sequence length="941" mass="104749">MTQRIPLTTKHLKDKLDQGKLSILPLKKSKKRRGGKSPVPSRSSYCNDTHVVTFFLFLTDAKSIVSTSQRTSGMMHDYPNNTYHSQPSRRHNTCSAPPLLTTGLSNSRNSNSASCGSPFPFAITAESSTTRPNSTPAYYRPHLMYDDDDDDEDNEDDGIDYNSLFEAMNDSPGPTPTANLHQHHLQPDGQDSLDTMLSYLRKNDDLVQHMDTIEQLENISFLRVMYLGVTSAEERRLFLKKLSDGLSETFFRQTPAPSLPHGSTISSATAFSDTANGNSNTNSNTNSDSNSNSNSNTSSKHHSAPPSYGFRERRHHLLPLHLFFAQDDDHSNSNHDDDNDYDDDDNHAAMFEENGVSIVEADFTTDNQHYLNRHDTDLILHYIYTRFRHSHPSTSLRSILNIPAHWEHKPFNGHVFSEGSPGGIDLCVYFYHDAQSVVDVIKDMDLLWKIGALHIPILPIMSMSNQVRIGSQSVTTSTATTTPLAPSAGLPSHTVPDHSSTTASTSYLQQRSVDIRRTELSHIFSQWRIKMMDISNLDKIGQPSFQQKGGSRHNSTEEDRIIEERLGQAWASSSIISPTPYHILTLFQFVAMDRWAVSKLLKTIMDQAEERRNLPLPMTSTHQQAATTTGLHSSPPFDDILDDFQHNKRQLPAQEASKSPTSSVAAFLTSMINSLVGVSLSDPAKGSLSASSSSSSSSSSTNTPTTASSTLQDHDYLPHHGIKRPFYTFPFLLLAAYGLWVTLVGMIMTRHRPVPSPWRASLVMVSHQGEHSMTLMVNVYDGQDQPRWAPEPPLLTTNLPLPSSPPSPPPSPFDAPTTTLSLTTFAVPPVVVPLPNKTHHSSMDGQYFYSIGLPRCRTLDPGFTYTIKVLPSTTLPSVQGSPLHIPRYVLCDPSSSSSSTDTSEAPAFMEAWHHFRRHTRFYLRNSAKIMEMIFTEGKEKD</sequence>
<dbReference type="AlphaFoldDB" id="A0A168N8R4"/>
<dbReference type="InParanoid" id="A0A168N8R4"/>
<organism evidence="3">
    <name type="scientific">Absidia glauca</name>
    <name type="common">Pin mould</name>
    <dbReference type="NCBI Taxonomy" id="4829"/>
    <lineage>
        <taxon>Eukaryota</taxon>
        <taxon>Fungi</taxon>
        <taxon>Fungi incertae sedis</taxon>
        <taxon>Mucoromycota</taxon>
        <taxon>Mucoromycotina</taxon>
        <taxon>Mucoromycetes</taxon>
        <taxon>Mucorales</taxon>
        <taxon>Cunninghamellaceae</taxon>
        <taxon>Absidia</taxon>
    </lineage>
</organism>
<name>A0A168N8R4_ABSGL</name>
<dbReference type="OrthoDB" id="2258835at2759"/>
<dbReference type="EMBL" id="LT553105">
    <property type="protein sequence ID" value="SAM00047.1"/>
    <property type="molecule type" value="Genomic_DNA"/>
</dbReference>
<keyword evidence="2" id="KW-0472">Membrane</keyword>
<feature type="region of interest" description="Disordered" evidence="1">
    <location>
        <begin position="144"/>
        <end position="190"/>
    </location>
</feature>
<evidence type="ECO:0000313" key="3">
    <source>
        <dbReference type="EMBL" id="SAM00047.1"/>
    </source>
</evidence>
<proteinExistence type="predicted"/>
<feature type="compositionally biased region" description="Polar residues" evidence="1">
    <location>
        <begin position="253"/>
        <end position="271"/>
    </location>
</feature>
<feature type="region of interest" description="Disordered" evidence="1">
    <location>
        <begin position="478"/>
        <end position="503"/>
    </location>
</feature>
<feature type="region of interest" description="Disordered" evidence="1">
    <location>
        <begin position="612"/>
        <end position="639"/>
    </location>
</feature>
<feature type="compositionally biased region" description="Pro residues" evidence="1">
    <location>
        <begin position="802"/>
        <end position="813"/>
    </location>
</feature>
<feature type="transmembrane region" description="Helical" evidence="2">
    <location>
        <begin position="726"/>
        <end position="749"/>
    </location>
</feature>
<feature type="region of interest" description="Disordered" evidence="1">
    <location>
        <begin position="253"/>
        <end position="309"/>
    </location>
</feature>
<feature type="region of interest" description="Disordered" evidence="1">
    <location>
        <begin position="786"/>
        <end position="815"/>
    </location>
</feature>
<feature type="region of interest" description="Disordered" evidence="1">
    <location>
        <begin position="328"/>
        <end position="347"/>
    </location>
</feature>
<gene>
    <name evidence="3" type="primary">ABSGL_05713.1 scaffold 7421</name>
</gene>
<keyword evidence="2" id="KW-0812">Transmembrane</keyword>
<accession>A0A168N8R4</accession>
<keyword evidence="2" id="KW-1133">Transmembrane helix</keyword>
<feature type="compositionally biased region" description="Polar residues" evidence="1">
    <location>
        <begin position="618"/>
        <end position="632"/>
    </location>
</feature>
<evidence type="ECO:0000256" key="2">
    <source>
        <dbReference type="SAM" id="Phobius"/>
    </source>
</evidence>
<feature type="compositionally biased region" description="Acidic residues" evidence="1">
    <location>
        <begin position="146"/>
        <end position="159"/>
    </location>
</feature>
<feature type="compositionally biased region" description="Low complexity" evidence="1">
    <location>
        <begin position="478"/>
        <end position="491"/>
    </location>
</feature>
<dbReference type="Proteomes" id="UP000078561">
    <property type="component" value="Unassembled WGS sequence"/>
</dbReference>
<evidence type="ECO:0000313" key="4">
    <source>
        <dbReference type="Proteomes" id="UP000078561"/>
    </source>
</evidence>
<reference evidence="3" key="1">
    <citation type="submission" date="2016-04" db="EMBL/GenBank/DDBJ databases">
        <authorList>
            <person name="Evans L.H."/>
            <person name="Alamgir A."/>
            <person name="Owens N."/>
            <person name="Weber N.D."/>
            <person name="Virtaneva K."/>
            <person name="Barbian K."/>
            <person name="Babar A."/>
            <person name="Rosenke K."/>
        </authorList>
    </citation>
    <scope>NUCLEOTIDE SEQUENCE [LARGE SCALE GENOMIC DNA]</scope>
    <source>
        <strain evidence="3">CBS 101.48</strain>
    </source>
</reference>